<dbReference type="PROSITE" id="PS51257">
    <property type="entry name" value="PROKAR_LIPOPROTEIN"/>
    <property type="match status" value="1"/>
</dbReference>
<feature type="compositionally biased region" description="Low complexity" evidence="1">
    <location>
        <begin position="32"/>
        <end position="49"/>
    </location>
</feature>
<dbReference type="SUPFAM" id="SSF75011">
    <property type="entry name" value="3-carboxy-cis,cis-mucoante lactonizing enzyme"/>
    <property type="match status" value="1"/>
</dbReference>
<evidence type="ECO:0000259" key="4">
    <source>
        <dbReference type="Pfam" id="PF23657"/>
    </source>
</evidence>
<feature type="signal peptide" evidence="2">
    <location>
        <begin position="1"/>
        <end position="20"/>
    </location>
</feature>
<reference evidence="5 6" key="1">
    <citation type="submission" date="2023-07" db="EMBL/GenBank/DDBJ databases">
        <title>Sorghum-associated microbial communities from plants grown in Nebraska, USA.</title>
        <authorList>
            <person name="Schachtman D."/>
        </authorList>
    </citation>
    <scope>NUCLEOTIDE SEQUENCE [LARGE SCALE GENOMIC DNA]</scope>
    <source>
        <strain evidence="5 6">BE190</strain>
    </source>
</reference>
<accession>A0ABU1V051</accession>
<dbReference type="Proteomes" id="UP001253595">
    <property type="component" value="Unassembled WGS sequence"/>
</dbReference>
<dbReference type="Pfam" id="PF13449">
    <property type="entry name" value="Phytase-like"/>
    <property type="match status" value="1"/>
</dbReference>
<gene>
    <name evidence="5" type="ORF">J2X05_002862</name>
</gene>
<protein>
    <recommendedName>
        <fullName evidence="7">Alkaline phosphatase</fullName>
    </recommendedName>
</protein>
<dbReference type="InterPro" id="IPR015943">
    <property type="entry name" value="WD40/YVTN_repeat-like_dom_sf"/>
</dbReference>
<proteinExistence type="predicted"/>
<organism evidence="5 6">
    <name type="scientific">Cellvibrio fibrivorans</name>
    <dbReference type="NCBI Taxonomy" id="126350"/>
    <lineage>
        <taxon>Bacteria</taxon>
        <taxon>Pseudomonadati</taxon>
        <taxon>Pseudomonadota</taxon>
        <taxon>Gammaproteobacteria</taxon>
        <taxon>Cellvibrionales</taxon>
        <taxon>Cellvibrionaceae</taxon>
        <taxon>Cellvibrio</taxon>
    </lineage>
</organism>
<dbReference type="InterPro" id="IPR027372">
    <property type="entry name" value="Phytase-like_dom"/>
</dbReference>
<dbReference type="Pfam" id="PF23657">
    <property type="entry name" value="DUF7151"/>
    <property type="match status" value="1"/>
</dbReference>
<feature type="domain" description="Phytase-like" evidence="3">
    <location>
        <begin position="529"/>
        <end position="815"/>
    </location>
</feature>
<comment type="caution">
    <text evidence="5">The sequence shown here is derived from an EMBL/GenBank/DDBJ whole genome shotgun (WGS) entry which is preliminary data.</text>
</comment>
<name>A0ABU1V051_9GAMM</name>
<dbReference type="InterPro" id="IPR055575">
    <property type="entry name" value="DUF7151"/>
</dbReference>
<keyword evidence="6" id="KW-1185">Reference proteome</keyword>
<dbReference type="PANTHER" id="PTHR46928:SF1">
    <property type="entry name" value="MESENCHYME-SPECIFIC CELL SURFACE GLYCOPROTEIN"/>
    <property type="match status" value="1"/>
</dbReference>
<dbReference type="InterPro" id="IPR052956">
    <property type="entry name" value="Mesenchyme-surface_protein"/>
</dbReference>
<feature type="region of interest" description="Disordered" evidence="1">
    <location>
        <begin position="32"/>
        <end position="54"/>
    </location>
</feature>
<evidence type="ECO:0008006" key="7">
    <source>
        <dbReference type="Google" id="ProtNLM"/>
    </source>
</evidence>
<dbReference type="Gene3D" id="2.130.10.10">
    <property type="entry name" value="YVTN repeat-like/Quinoprotein amine dehydrogenase"/>
    <property type="match status" value="1"/>
</dbReference>
<dbReference type="RefSeq" id="WP_310073478.1">
    <property type="nucleotide sequence ID" value="NZ_JAVDVX010000005.1"/>
</dbReference>
<feature type="chain" id="PRO_5045056239" description="Alkaline phosphatase" evidence="2">
    <location>
        <begin position="21"/>
        <end position="833"/>
    </location>
</feature>
<evidence type="ECO:0000259" key="3">
    <source>
        <dbReference type="Pfam" id="PF13449"/>
    </source>
</evidence>
<dbReference type="EMBL" id="JAVDVX010000005">
    <property type="protein sequence ID" value="MDR7090836.1"/>
    <property type="molecule type" value="Genomic_DNA"/>
</dbReference>
<sequence length="833" mass="88217">MQFAKKILPILVVMSLPVLMVGCGGDDGKNGANGTNGTNGSNGASGTDGKTSLIKQSTLPAGDAQCFSGGVKIESGIDANSDKNLQATEVTHTTYQCDKTALNSQMNFNRVATFPVCLQINATCNTNDETAAEIVAASSDGMTLIYTDSFKKQIGFVDISNPSLPKPKGVLAMGGEPTSIAVKGGHALVAVDTSADFVNASGDFVVVDIATQAIVHRASLGGQPDSVAISPDGKYAAIVIENQRDEGLNGGLPPQLPAGKLVVVDLTAAAPSSWTLRDVNLTGIATLYPADPEPEFVDINADNIAVVTLQENNHIALVDLVTATVTTHFTAGTVDMVNVDLTDNRPAVIKPIEVKNAQLREPDGVTWINKDYFATANEGDLNGGSRGFTVFNKQGQVVWDSGSTLDDMAIRFGHYQDRRSDAKGNEPENIEMGVFGGNRYLFVNSERSSVIFVYDVADPTKPAFKQVLPASAAPEGGLAIPARNLYVVASESDLRGVAIRSGLNIYNYNQQAARYPTVQSVNRPDGNPIPWSALSALSSDVNNPNTLYSIEDSFFGQNRIFTVDVSSKPALIIGETKIMDTNNVFANSGVNAHLASVTNAELAAMINADKSVNIDPEGLAKAADGGFWIASEGSGAAASAVSMNLIFKTDAFGVIESVIHLPAAVNALQINNGYEGIAEYNNSLYLAFQRAWAGEANPRIGIYDLAAKTWKFVYYPLDAYSSQFAGGWVGLSEITAIGNGEFMVLERDNRGGLDASIKRLYKINLQAVTDGQTITKTLIKDIKPVLGATTGPLIEKVEGTALMANGDVYMVTDNDGVNDHSGETQLINLGKLF</sequence>
<evidence type="ECO:0000256" key="2">
    <source>
        <dbReference type="SAM" id="SignalP"/>
    </source>
</evidence>
<keyword evidence="2" id="KW-0732">Signal</keyword>
<evidence type="ECO:0000313" key="5">
    <source>
        <dbReference type="EMBL" id="MDR7090836.1"/>
    </source>
</evidence>
<evidence type="ECO:0000313" key="6">
    <source>
        <dbReference type="Proteomes" id="UP001253595"/>
    </source>
</evidence>
<feature type="domain" description="DUF7151" evidence="4">
    <location>
        <begin position="52"/>
        <end position="97"/>
    </location>
</feature>
<dbReference type="PANTHER" id="PTHR46928">
    <property type="entry name" value="MESENCHYME-SPECIFIC CELL SURFACE GLYCOPROTEIN"/>
    <property type="match status" value="1"/>
</dbReference>
<evidence type="ECO:0000256" key="1">
    <source>
        <dbReference type="SAM" id="MobiDB-lite"/>
    </source>
</evidence>